<dbReference type="RefSeq" id="WP_144344163.1">
    <property type="nucleotide sequence ID" value="NZ_VMBP01000006.1"/>
</dbReference>
<dbReference type="EMBL" id="VMBP01000006">
    <property type="protein sequence ID" value="TSJ60435.1"/>
    <property type="molecule type" value="Genomic_DNA"/>
</dbReference>
<protein>
    <submittedName>
        <fullName evidence="2">DUF3300 domain-containing protein</fullName>
    </submittedName>
</protein>
<feature type="signal peptide" evidence="1">
    <location>
        <begin position="1"/>
        <end position="24"/>
    </location>
</feature>
<accession>A0ABY3DM97</accession>
<keyword evidence="1" id="KW-0732">Signal</keyword>
<name>A0ABY3DM97_9HYPH</name>
<keyword evidence="3" id="KW-1185">Reference proteome</keyword>
<reference evidence="2 3" key="1">
    <citation type="submission" date="2019-07" db="EMBL/GenBank/DDBJ databases">
        <authorList>
            <person name="Grouzdev D.S."/>
        </authorList>
    </citation>
    <scope>NUCLEOTIDE SEQUENCE [LARGE SCALE GENOMIC DNA]</scope>
    <source>
        <strain evidence="2 3">3C</strain>
    </source>
</reference>
<feature type="chain" id="PRO_5045070625" evidence="1">
    <location>
        <begin position="25"/>
        <end position="857"/>
    </location>
</feature>
<gene>
    <name evidence="2" type="ORF">FO470_16905</name>
</gene>
<organism evidence="2 3">
    <name type="scientific">Ancylobacter moscoviensis</name>
    <dbReference type="NCBI Taxonomy" id="2597768"/>
    <lineage>
        <taxon>Bacteria</taxon>
        <taxon>Pseudomonadati</taxon>
        <taxon>Pseudomonadota</taxon>
        <taxon>Alphaproteobacteria</taxon>
        <taxon>Hyphomicrobiales</taxon>
        <taxon>Xanthobacteraceae</taxon>
        <taxon>Ancylobacter</taxon>
    </lineage>
</organism>
<dbReference type="Proteomes" id="UP000315321">
    <property type="component" value="Unassembled WGS sequence"/>
</dbReference>
<evidence type="ECO:0000313" key="3">
    <source>
        <dbReference type="Proteomes" id="UP000315321"/>
    </source>
</evidence>
<proteinExistence type="predicted"/>
<evidence type="ECO:0000256" key="1">
    <source>
        <dbReference type="SAM" id="SignalP"/>
    </source>
</evidence>
<evidence type="ECO:0000313" key="2">
    <source>
        <dbReference type="EMBL" id="TSJ60435.1"/>
    </source>
</evidence>
<sequence>MRLRSNRFVLMAAAAAIVATPALGQQPAAPAGQTAAPASAIPQALAWPRNFDLGDKRLEVYQPLIEQWNGDQLSGRAAIAIGPKPAEGASTTSSTTPSAAPTYGIARFTARVAVDKPSKLAQLSNVAITSVDVPTDPSQNTALLSALQSRISPQGMTFALDNLLTSYAATKQLDKEMTQPVDNTPPRIVFADKPTLLVLVAGQPVPRPIDGVTGFQRIVNTPVLMLVEGSGTYHLQAAGTWYQAPAVEGPWTVTAQPSPALQAAGTMATSVEPAQSMMPANGQKPDTPPAILSSTKPTELVITAGAAQMVPVGGTSLLRVSNADHAILLDPSNNQYYVLVSGRWFRGPGFEGPWSFVPGTSLPAGFAKISPTDPASNALVAVPGTPQAKEAAIAATVPQTATIKRDTQLTIQYDGGTPKFEPIKGTILSYAVNTRTPVIQLDPTRYYALFKGAWFVSSTPTGPWLVTDVVPAAIYTIPVSSPLHYVTYVRVYASTADAVTVGYTPGYLGVVIEPGGTVVYGTGYNCVGYVGTFWYGCPSTYGYDASFAWADGFGFGYDADFGWGAMSPWWGPYWGVGPWYGPWAGVNINQVNIYGAWGAAAAWDHAWGAGPWGTGWTANAVHGVTPWGAGFAGRSGAAFNPWTGNFAAGRSAAFFNPYTGAEGAARAGAVGNAYTGNFAAGRQSAGFNPTTGIGHASETGITDQNGHISADSRGIAGNMRTGNAVGWNNGNIYTDHDGSIHQYDANNGWQHQTINGWNQDSNADQIGRLDQQRQFQDLGNQRVDNFARAGGYGGFGGGGFGGGDRFGGNFGGGGFHDGFGGGGFGGGGFGGGGFGGGGFGGFHGGFGGGGFGGGFRR</sequence>
<comment type="caution">
    <text evidence="2">The sequence shown here is derived from an EMBL/GenBank/DDBJ whole genome shotgun (WGS) entry which is preliminary data.</text>
</comment>